<reference evidence="2" key="1">
    <citation type="journal article" date="2021" name="Nat. Commun.">
        <title>Genetic determinants of endophytism in the Arabidopsis root mycobiome.</title>
        <authorList>
            <person name="Mesny F."/>
            <person name="Miyauchi S."/>
            <person name="Thiergart T."/>
            <person name="Pickel B."/>
            <person name="Atanasova L."/>
            <person name="Karlsson M."/>
            <person name="Huettel B."/>
            <person name="Barry K.W."/>
            <person name="Haridas S."/>
            <person name="Chen C."/>
            <person name="Bauer D."/>
            <person name="Andreopoulos W."/>
            <person name="Pangilinan J."/>
            <person name="LaButti K."/>
            <person name="Riley R."/>
            <person name="Lipzen A."/>
            <person name="Clum A."/>
            <person name="Drula E."/>
            <person name="Henrissat B."/>
            <person name="Kohler A."/>
            <person name="Grigoriev I.V."/>
            <person name="Martin F.M."/>
            <person name="Hacquard S."/>
        </authorList>
    </citation>
    <scope>NUCLEOTIDE SEQUENCE</scope>
    <source>
        <strain evidence="2">MPI-CAGE-AT-0147</strain>
    </source>
</reference>
<evidence type="ECO:0000313" key="2">
    <source>
        <dbReference type="EMBL" id="KAH7137608.1"/>
    </source>
</evidence>
<protein>
    <submittedName>
        <fullName evidence="2">Uncharacterized protein</fullName>
    </submittedName>
</protein>
<comment type="caution">
    <text evidence="2">The sequence shown here is derived from an EMBL/GenBank/DDBJ whole genome shotgun (WGS) entry which is preliminary data.</text>
</comment>
<feature type="compositionally biased region" description="Polar residues" evidence="1">
    <location>
        <begin position="1"/>
        <end position="10"/>
    </location>
</feature>
<keyword evidence="3" id="KW-1185">Reference proteome</keyword>
<evidence type="ECO:0000313" key="3">
    <source>
        <dbReference type="Proteomes" id="UP000738349"/>
    </source>
</evidence>
<accession>A0A9P9EH82</accession>
<feature type="region of interest" description="Disordered" evidence="1">
    <location>
        <begin position="1"/>
        <end position="59"/>
    </location>
</feature>
<sequence length="109" mass="12299">MSYFPQTTRATIGRRAPQTQRRYGNGPESMLLNSHPSRRIQSTMPTTSAPEPEQYQPQDDKFDIDMSSVIARQQASKNEQRYPTKYNARNSLVSNCGSIGSISHANPEH</sequence>
<dbReference type="EMBL" id="JAGMUV010000012">
    <property type="protein sequence ID" value="KAH7137608.1"/>
    <property type="molecule type" value="Genomic_DNA"/>
</dbReference>
<feature type="compositionally biased region" description="Polar residues" evidence="1">
    <location>
        <begin position="31"/>
        <end position="49"/>
    </location>
</feature>
<organism evidence="2 3">
    <name type="scientific">Dactylonectria macrodidyma</name>
    <dbReference type="NCBI Taxonomy" id="307937"/>
    <lineage>
        <taxon>Eukaryota</taxon>
        <taxon>Fungi</taxon>
        <taxon>Dikarya</taxon>
        <taxon>Ascomycota</taxon>
        <taxon>Pezizomycotina</taxon>
        <taxon>Sordariomycetes</taxon>
        <taxon>Hypocreomycetidae</taxon>
        <taxon>Hypocreales</taxon>
        <taxon>Nectriaceae</taxon>
        <taxon>Dactylonectria</taxon>
    </lineage>
</organism>
<proteinExistence type="predicted"/>
<dbReference type="AlphaFoldDB" id="A0A9P9EH82"/>
<gene>
    <name evidence="2" type="ORF">EDB81DRAFT_761651</name>
</gene>
<name>A0A9P9EH82_9HYPO</name>
<dbReference type="Proteomes" id="UP000738349">
    <property type="component" value="Unassembled WGS sequence"/>
</dbReference>
<dbReference type="OrthoDB" id="10408237at2759"/>
<evidence type="ECO:0000256" key="1">
    <source>
        <dbReference type="SAM" id="MobiDB-lite"/>
    </source>
</evidence>